<sequence>MARNFSALVLMVVAAAALIEGTAAAVYIVGDTTAWTIPSSATFYTNWAASHTFAVGDILVFNFATGAHNVATVTKTAYDSCSSANPLSLQSTPPVNVTLSTSGEHYFICTVGQHCASGQKLSVNVPAAAGSPTPTPSPSPAPPTPSPTPSPSSPTPSTTPAPTPAPTPSPRTTSPSPVPSPSSTISPPAPTTPSPSSSPPPSGSTTPPPSGSTSPPPPPPSSAPKAVAAFSMVVMSIAIGALF</sequence>
<name>A0ACB7YB03_9ERIC</name>
<dbReference type="EMBL" id="CM037157">
    <property type="protein sequence ID" value="KAH7850129.1"/>
    <property type="molecule type" value="Genomic_DNA"/>
</dbReference>
<dbReference type="Proteomes" id="UP000828048">
    <property type="component" value="Chromosome 7"/>
</dbReference>
<accession>A0ACB7YB03</accession>
<reference evidence="1 2" key="1">
    <citation type="journal article" date="2021" name="Hortic Res">
        <title>High-quality reference genome and annotation aids understanding of berry development for evergreen blueberry (Vaccinium darrowii).</title>
        <authorList>
            <person name="Yu J."/>
            <person name="Hulse-Kemp A.M."/>
            <person name="Babiker E."/>
            <person name="Staton M."/>
        </authorList>
    </citation>
    <scope>NUCLEOTIDE SEQUENCE [LARGE SCALE GENOMIC DNA]</scope>
    <source>
        <strain evidence="2">cv. NJ 8807/NJ 8810</strain>
        <tissue evidence="1">Young leaf</tissue>
    </source>
</reference>
<keyword evidence="2" id="KW-1185">Reference proteome</keyword>
<comment type="caution">
    <text evidence="1">The sequence shown here is derived from an EMBL/GenBank/DDBJ whole genome shotgun (WGS) entry which is preliminary data.</text>
</comment>
<protein>
    <submittedName>
        <fullName evidence="1">Uncharacterized protein</fullName>
    </submittedName>
</protein>
<gene>
    <name evidence="1" type="ORF">Vadar_028330</name>
</gene>
<evidence type="ECO:0000313" key="2">
    <source>
        <dbReference type="Proteomes" id="UP000828048"/>
    </source>
</evidence>
<evidence type="ECO:0000313" key="1">
    <source>
        <dbReference type="EMBL" id="KAH7850129.1"/>
    </source>
</evidence>
<organism evidence="1 2">
    <name type="scientific">Vaccinium darrowii</name>
    <dbReference type="NCBI Taxonomy" id="229202"/>
    <lineage>
        <taxon>Eukaryota</taxon>
        <taxon>Viridiplantae</taxon>
        <taxon>Streptophyta</taxon>
        <taxon>Embryophyta</taxon>
        <taxon>Tracheophyta</taxon>
        <taxon>Spermatophyta</taxon>
        <taxon>Magnoliopsida</taxon>
        <taxon>eudicotyledons</taxon>
        <taxon>Gunneridae</taxon>
        <taxon>Pentapetalae</taxon>
        <taxon>asterids</taxon>
        <taxon>Ericales</taxon>
        <taxon>Ericaceae</taxon>
        <taxon>Vaccinioideae</taxon>
        <taxon>Vaccinieae</taxon>
        <taxon>Vaccinium</taxon>
    </lineage>
</organism>
<proteinExistence type="predicted"/>